<feature type="compositionally biased region" description="Gly residues" evidence="1">
    <location>
        <begin position="1"/>
        <end position="18"/>
    </location>
</feature>
<evidence type="ECO:0000313" key="3">
    <source>
        <dbReference type="Proteomes" id="UP001187192"/>
    </source>
</evidence>
<organism evidence="2 3">
    <name type="scientific">Ficus carica</name>
    <name type="common">Common fig</name>
    <dbReference type="NCBI Taxonomy" id="3494"/>
    <lineage>
        <taxon>Eukaryota</taxon>
        <taxon>Viridiplantae</taxon>
        <taxon>Streptophyta</taxon>
        <taxon>Embryophyta</taxon>
        <taxon>Tracheophyta</taxon>
        <taxon>Spermatophyta</taxon>
        <taxon>Magnoliopsida</taxon>
        <taxon>eudicotyledons</taxon>
        <taxon>Gunneridae</taxon>
        <taxon>Pentapetalae</taxon>
        <taxon>rosids</taxon>
        <taxon>fabids</taxon>
        <taxon>Rosales</taxon>
        <taxon>Moraceae</taxon>
        <taxon>Ficeae</taxon>
        <taxon>Ficus</taxon>
    </lineage>
</organism>
<dbReference type="EMBL" id="BTGU01000014">
    <property type="protein sequence ID" value="GMN42684.1"/>
    <property type="molecule type" value="Genomic_DNA"/>
</dbReference>
<gene>
    <name evidence="2" type="ORF">TIFTF001_011912</name>
</gene>
<dbReference type="Proteomes" id="UP001187192">
    <property type="component" value="Unassembled WGS sequence"/>
</dbReference>
<dbReference type="AlphaFoldDB" id="A0AA88DHZ1"/>
<feature type="region of interest" description="Disordered" evidence="1">
    <location>
        <begin position="1"/>
        <end position="64"/>
    </location>
</feature>
<comment type="caution">
    <text evidence="2">The sequence shown here is derived from an EMBL/GenBank/DDBJ whole genome shotgun (WGS) entry which is preliminary data.</text>
</comment>
<protein>
    <submittedName>
        <fullName evidence="2">Uncharacterized protein</fullName>
    </submittedName>
</protein>
<feature type="compositionally biased region" description="Gly residues" evidence="1">
    <location>
        <begin position="42"/>
        <end position="64"/>
    </location>
</feature>
<name>A0AA88DHZ1_FICCA</name>
<evidence type="ECO:0000256" key="1">
    <source>
        <dbReference type="SAM" id="MobiDB-lite"/>
    </source>
</evidence>
<accession>A0AA88DHZ1</accession>
<keyword evidence="3" id="KW-1185">Reference proteome</keyword>
<evidence type="ECO:0000313" key="2">
    <source>
        <dbReference type="EMBL" id="GMN42684.1"/>
    </source>
</evidence>
<sequence>MGVLVGGGVEVGRGGSPGVGREEKRERGGKRGKEQGREKGGVGEASRGGGPGVGVGAVGWGAGD</sequence>
<reference evidence="2" key="1">
    <citation type="submission" date="2023-07" db="EMBL/GenBank/DDBJ databases">
        <title>draft genome sequence of fig (Ficus carica).</title>
        <authorList>
            <person name="Takahashi T."/>
            <person name="Nishimura K."/>
        </authorList>
    </citation>
    <scope>NUCLEOTIDE SEQUENCE</scope>
</reference>
<feature type="compositionally biased region" description="Basic and acidic residues" evidence="1">
    <location>
        <begin position="20"/>
        <end position="41"/>
    </location>
</feature>
<proteinExistence type="predicted"/>